<dbReference type="PANTHER" id="PTHR31018:SF12">
    <property type="entry name" value="SPORULATION-SPECIFIC PROTEIN 2-RELATED"/>
    <property type="match status" value="1"/>
</dbReference>
<dbReference type="InterPro" id="IPR036941">
    <property type="entry name" value="Rcpt_L-dom_sf"/>
</dbReference>
<comment type="subcellular location">
    <subcellularLocation>
        <location evidence="1">Cell membrane</location>
        <topology evidence="1">Lipid-anchor</topology>
        <topology evidence="1">GPI-anchor</topology>
    </subcellularLocation>
</comment>
<evidence type="ECO:0000256" key="6">
    <source>
        <dbReference type="ARBA" id="ARBA00023180"/>
    </source>
</evidence>
<dbReference type="GO" id="GO:0009986">
    <property type="term" value="C:cell surface"/>
    <property type="evidence" value="ECO:0007669"/>
    <property type="project" value="TreeGrafter"/>
</dbReference>
<evidence type="ECO:0000256" key="8">
    <source>
        <dbReference type="SAM" id="MobiDB-lite"/>
    </source>
</evidence>
<protein>
    <submittedName>
        <fullName evidence="11">Sporulation-specific protein 22</fullName>
    </submittedName>
</protein>
<evidence type="ECO:0000256" key="7">
    <source>
        <dbReference type="ARBA" id="ARBA00023288"/>
    </source>
</evidence>
<sequence length="458" mass="51607">MHCKSPNMKLALHWYFVLSFILSAIVAYENFVIMEEKKLLPFVKLVRDNYTVELIPDDITLTDEQTADQCKKSSITVNSPEELFYLQRRCDILEGNLIIGTDYQERIIDLGFIKEIKGDLVLDGNANIFRLVGENLNTIGGTFTLRGTMSLVAIIFPVLRRINIIDWQVVPVLDHLELGSNLEGLQQLIISDSSISDLNVFKGVQELDIFNINNNRFLEIINSDLKRVSKQLRIHANADELVINMSQLESVDNITIRDAAGINLPELTYVNSSMEIIENFCSDLILPKLKRVDGTLGIIGNPSLQNVSYQNLRVIQGGLMIANNSELTNLDFFPNLKQIGGAIHFDGNFITANMPKLKLVKGSAFIRSTADYFDCKRWFTPVNGRAIVRGGKLKCIANERESTIRIGDDGSLIDNDDSPQYDDSPENKDRQENSAMLRSKIRGLLPLTTLLSMYLILF</sequence>
<dbReference type="PANTHER" id="PTHR31018">
    <property type="entry name" value="SPORULATION-SPECIFIC PROTEIN-RELATED"/>
    <property type="match status" value="1"/>
</dbReference>
<feature type="compositionally biased region" description="Acidic residues" evidence="8">
    <location>
        <begin position="414"/>
        <end position="424"/>
    </location>
</feature>
<organism evidence="11 12">
    <name type="scientific">Candida glabrata</name>
    <name type="common">Yeast</name>
    <name type="synonym">Torulopsis glabrata</name>
    <dbReference type="NCBI Taxonomy" id="5478"/>
    <lineage>
        <taxon>Eukaryota</taxon>
        <taxon>Fungi</taxon>
        <taxon>Dikarya</taxon>
        <taxon>Ascomycota</taxon>
        <taxon>Saccharomycotina</taxon>
        <taxon>Saccharomycetes</taxon>
        <taxon>Saccharomycetales</taxon>
        <taxon>Saccharomycetaceae</taxon>
        <taxon>Nakaseomyces</taxon>
    </lineage>
</organism>
<dbReference type="VEuPathDB" id="FungiDB:B1J91_H01661g"/>
<dbReference type="GO" id="GO:0030476">
    <property type="term" value="P:ascospore wall assembly"/>
    <property type="evidence" value="ECO:0007669"/>
    <property type="project" value="EnsemblFungi"/>
</dbReference>
<dbReference type="VEuPathDB" id="FungiDB:GVI51_H01463"/>
<dbReference type="AlphaFoldDB" id="A0A0W0C7T1"/>
<keyword evidence="4" id="KW-0336">GPI-anchor</keyword>
<dbReference type="InterPro" id="IPR000494">
    <property type="entry name" value="Rcpt_L-dom"/>
</dbReference>
<keyword evidence="9" id="KW-0812">Transmembrane</keyword>
<dbReference type="VEuPathDB" id="FungiDB:GWK60_H01463"/>
<feature type="region of interest" description="Disordered" evidence="8">
    <location>
        <begin position="408"/>
        <end position="433"/>
    </location>
</feature>
<gene>
    <name evidence="11" type="ORF">AO440_001971</name>
</gene>
<accession>A0A0W0C7T1</accession>
<feature type="domain" description="Receptor L-domain" evidence="10">
    <location>
        <begin position="292"/>
        <end position="348"/>
    </location>
</feature>
<proteinExistence type="inferred from homology"/>
<evidence type="ECO:0000256" key="5">
    <source>
        <dbReference type="ARBA" id="ARBA00022729"/>
    </source>
</evidence>
<reference evidence="11 12" key="1">
    <citation type="submission" date="2015-10" db="EMBL/GenBank/DDBJ databases">
        <title>Draft genomes sequences of Candida glabrata isolates 1A, 1B, 2A, 2B, 3A and 3B.</title>
        <authorList>
            <person name="Haavelsrud O.E."/>
            <person name="Gaustad P."/>
        </authorList>
    </citation>
    <scope>NUCLEOTIDE SEQUENCE [LARGE SCALE GENOMIC DNA]</scope>
    <source>
        <strain evidence="11">910700640</strain>
    </source>
</reference>
<feature type="transmembrane region" description="Helical" evidence="9">
    <location>
        <begin position="12"/>
        <end position="31"/>
    </location>
</feature>
<keyword evidence="6" id="KW-0325">Glycoprotein</keyword>
<dbReference type="GO" id="GO:0005886">
    <property type="term" value="C:plasma membrane"/>
    <property type="evidence" value="ECO:0007669"/>
    <property type="project" value="UniProtKB-SubCell"/>
</dbReference>
<comment type="similarity">
    <text evidence="2">Belongs to the SPS2 family.</text>
</comment>
<dbReference type="EMBL" id="LLZZ01000149">
    <property type="protein sequence ID" value="KTA98975.1"/>
    <property type="molecule type" value="Genomic_DNA"/>
</dbReference>
<keyword evidence="9" id="KW-0472">Membrane</keyword>
<dbReference type="Proteomes" id="UP000054886">
    <property type="component" value="Unassembled WGS sequence"/>
</dbReference>
<keyword evidence="7" id="KW-0449">Lipoprotein</keyword>
<dbReference type="GO" id="GO:0098552">
    <property type="term" value="C:side of membrane"/>
    <property type="evidence" value="ECO:0007669"/>
    <property type="project" value="UniProtKB-KW"/>
</dbReference>
<dbReference type="GO" id="GO:0009277">
    <property type="term" value="C:fungal-type cell wall"/>
    <property type="evidence" value="ECO:0007669"/>
    <property type="project" value="EnsemblFungi"/>
</dbReference>
<keyword evidence="3" id="KW-1003">Cell membrane</keyword>
<dbReference type="VEuPathDB" id="FungiDB:CAGL0H01661g"/>
<evidence type="ECO:0000256" key="1">
    <source>
        <dbReference type="ARBA" id="ARBA00004609"/>
    </source>
</evidence>
<comment type="caution">
    <text evidence="11">The sequence shown here is derived from an EMBL/GenBank/DDBJ whole genome shotgun (WGS) entry which is preliminary data.</text>
</comment>
<evidence type="ECO:0000256" key="4">
    <source>
        <dbReference type="ARBA" id="ARBA00022622"/>
    </source>
</evidence>
<evidence type="ECO:0000256" key="9">
    <source>
        <dbReference type="SAM" id="Phobius"/>
    </source>
</evidence>
<evidence type="ECO:0000313" key="12">
    <source>
        <dbReference type="Proteomes" id="UP000054886"/>
    </source>
</evidence>
<name>A0A0W0C7T1_CANGB</name>
<evidence type="ECO:0000256" key="3">
    <source>
        <dbReference type="ARBA" id="ARBA00022475"/>
    </source>
</evidence>
<dbReference type="SUPFAM" id="SSF52058">
    <property type="entry name" value="L domain-like"/>
    <property type="match status" value="2"/>
</dbReference>
<dbReference type="InterPro" id="IPR051648">
    <property type="entry name" value="CWI-Assembly_Regulator"/>
</dbReference>
<keyword evidence="9" id="KW-1133">Transmembrane helix</keyword>
<dbReference type="Pfam" id="PF01030">
    <property type="entry name" value="Recep_L_domain"/>
    <property type="match status" value="1"/>
</dbReference>
<evidence type="ECO:0000313" key="11">
    <source>
        <dbReference type="EMBL" id="KTA98975.1"/>
    </source>
</evidence>
<dbReference type="Gene3D" id="3.80.20.20">
    <property type="entry name" value="Receptor L-domain"/>
    <property type="match status" value="2"/>
</dbReference>
<evidence type="ECO:0000256" key="2">
    <source>
        <dbReference type="ARBA" id="ARBA00005798"/>
    </source>
</evidence>
<keyword evidence="5" id="KW-0732">Signal</keyword>
<evidence type="ECO:0000259" key="10">
    <source>
        <dbReference type="Pfam" id="PF01030"/>
    </source>
</evidence>